<name>A0A0A7FVX0_9CLOT</name>
<proteinExistence type="predicted"/>
<dbReference type="AlphaFoldDB" id="A0A0A7FVX0"/>
<dbReference type="STRING" id="1561.NPD11_1223"/>
<dbReference type="KEGG" id="cbv:U729_1796"/>
<evidence type="ECO:0000313" key="1">
    <source>
        <dbReference type="EMBL" id="AIY82986.1"/>
    </source>
</evidence>
<reference evidence="1 2" key="1">
    <citation type="journal article" date="2015" name="Infect. Genet. Evol.">
        <title>Genomic sequences of six botulinum neurotoxin-producing strains representing three clostridial species illustrate the mobility and diversity of botulinum neurotoxin genes.</title>
        <authorList>
            <person name="Smith T.J."/>
            <person name="Hill K.K."/>
            <person name="Xie G."/>
            <person name="Foley B.T."/>
            <person name="Williamson C.H."/>
            <person name="Foster J.T."/>
            <person name="Johnson S.L."/>
            <person name="Chertkov O."/>
            <person name="Teshima H."/>
            <person name="Gibbons H.S."/>
            <person name="Johnsky L.A."/>
            <person name="Karavis M.A."/>
            <person name="Smith L.A."/>
        </authorList>
    </citation>
    <scope>NUCLEOTIDE SEQUENCE [LARGE SCALE GENOMIC DNA]</scope>
    <source>
        <strain evidence="1">Sullivan</strain>
    </source>
</reference>
<dbReference type="eggNOG" id="ENOG5031M3K">
    <property type="taxonomic scope" value="Bacteria"/>
</dbReference>
<dbReference type="Proteomes" id="UP000030635">
    <property type="component" value="Chromosome"/>
</dbReference>
<sequence length="151" mass="17259">MATFNNTTDSSFNTFNTSNNNNINPELDRYLTELELQVVNWEIVGSFLFTLSSIYYLEATLIGQEILIDRLNNIDDNLDSTDLTDAGEIFSLEGVIIFTVTAFVRAHIEKMRNTNTLLDFDEIAKSYLVTLWAVLTRIKDRAHILGRIPDF</sequence>
<evidence type="ECO:0000313" key="2">
    <source>
        <dbReference type="Proteomes" id="UP000030635"/>
    </source>
</evidence>
<protein>
    <submittedName>
        <fullName evidence="1">Uncharacterized protein</fullName>
    </submittedName>
</protein>
<dbReference type="HOGENOM" id="CLU_1728142_0_0_9"/>
<gene>
    <name evidence="1" type="ORF">U729_1796</name>
</gene>
<dbReference type="RefSeq" id="WP_039313878.1">
    <property type="nucleotide sequence ID" value="NZ_CP006905.1"/>
</dbReference>
<accession>A0A0A7FVX0</accession>
<organism evidence="1 2">
    <name type="scientific">Clostridium baratii str. Sullivan</name>
    <dbReference type="NCBI Taxonomy" id="1415775"/>
    <lineage>
        <taxon>Bacteria</taxon>
        <taxon>Bacillati</taxon>
        <taxon>Bacillota</taxon>
        <taxon>Clostridia</taxon>
        <taxon>Eubacteriales</taxon>
        <taxon>Clostridiaceae</taxon>
        <taxon>Clostridium</taxon>
    </lineage>
</organism>
<keyword evidence="2" id="KW-1185">Reference proteome</keyword>
<dbReference type="EMBL" id="CP006905">
    <property type="protein sequence ID" value="AIY82986.1"/>
    <property type="molecule type" value="Genomic_DNA"/>
</dbReference>